<proteinExistence type="predicted"/>
<evidence type="ECO:0000256" key="1">
    <source>
        <dbReference type="ARBA" id="ARBA00023015"/>
    </source>
</evidence>
<dbReference type="Pfam" id="PF12833">
    <property type="entry name" value="HTH_18"/>
    <property type="match status" value="1"/>
</dbReference>
<keyword evidence="3" id="KW-0804">Transcription</keyword>
<keyword evidence="6" id="KW-1185">Reference proteome</keyword>
<gene>
    <name evidence="5" type="ORF">H8B06_03940</name>
</gene>
<dbReference type="SUPFAM" id="SSF46689">
    <property type="entry name" value="Homeodomain-like"/>
    <property type="match status" value="1"/>
</dbReference>
<feature type="domain" description="HTH araC/xylS-type" evidence="4">
    <location>
        <begin position="219"/>
        <end position="316"/>
    </location>
</feature>
<keyword evidence="2" id="KW-0238">DNA-binding</keyword>
<comment type="caution">
    <text evidence="5">The sequence shown here is derived from an EMBL/GenBank/DDBJ whole genome shotgun (WGS) entry which is preliminary data.</text>
</comment>
<dbReference type="RefSeq" id="WP_190992994.1">
    <property type="nucleotide sequence ID" value="NZ_JACOIK010000002.1"/>
</dbReference>
<evidence type="ECO:0000313" key="5">
    <source>
        <dbReference type="EMBL" id="MBD1431967.1"/>
    </source>
</evidence>
<organism evidence="5 6">
    <name type="scientific">Sphingobacterium micropteri</name>
    <dbReference type="NCBI Taxonomy" id="2763501"/>
    <lineage>
        <taxon>Bacteria</taxon>
        <taxon>Pseudomonadati</taxon>
        <taxon>Bacteroidota</taxon>
        <taxon>Sphingobacteriia</taxon>
        <taxon>Sphingobacteriales</taxon>
        <taxon>Sphingobacteriaceae</taxon>
        <taxon>Sphingobacterium</taxon>
    </lineage>
</organism>
<evidence type="ECO:0000313" key="6">
    <source>
        <dbReference type="Proteomes" id="UP000602759"/>
    </source>
</evidence>
<keyword evidence="1" id="KW-0805">Transcription regulation</keyword>
<dbReference type="InterPro" id="IPR009057">
    <property type="entry name" value="Homeodomain-like_sf"/>
</dbReference>
<dbReference type="PROSITE" id="PS01124">
    <property type="entry name" value="HTH_ARAC_FAMILY_2"/>
    <property type="match status" value="1"/>
</dbReference>
<accession>A0ABR7YKX9</accession>
<dbReference type="PANTHER" id="PTHR43280">
    <property type="entry name" value="ARAC-FAMILY TRANSCRIPTIONAL REGULATOR"/>
    <property type="match status" value="1"/>
</dbReference>
<evidence type="ECO:0000256" key="2">
    <source>
        <dbReference type="ARBA" id="ARBA00023125"/>
    </source>
</evidence>
<dbReference type="EMBL" id="JACOIK010000002">
    <property type="protein sequence ID" value="MBD1431967.1"/>
    <property type="molecule type" value="Genomic_DNA"/>
</dbReference>
<name>A0ABR7YKX9_9SPHI</name>
<dbReference type="SMART" id="SM00342">
    <property type="entry name" value="HTH_ARAC"/>
    <property type="match status" value="1"/>
</dbReference>
<evidence type="ECO:0000259" key="4">
    <source>
        <dbReference type="PROSITE" id="PS01124"/>
    </source>
</evidence>
<dbReference type="InterPro" id="IPR018060">
    <property type="entry name" value="HTH_AraC"/>
</dbReference>
<protein>
    <submittedName>
        <fullName evidence="5">Helix-turn-helix transcriptional regulator</fullName>
    </submittedName>
</protein>
<dbReference type="PANTHER" id="PTHR43280:SF10">
    <property type="entry name" value="REGULATORY PROTEIN POCR"/>
    <property type="match status" value="1"/>
</dbReference>
<evidence type="ECO:0000256" key="3">
    <source>
        <dbReference type="ARBA" id="ARBA00023163"/>
    </source>
</evidence>
<reference evidence="5 6" key="1">
    <citation type="submission" date="2020-08" db="EMBL/GenBank/DDBJ databases">
        <title>Sphingobacterium sp. DN00404 isolated from aquaculture water.</title>
        <authorList>
            <person name="Zhang M."/>
        </authorList>
    </citation>
    <scope>NUCLEOTIDE SEQUENCE [LARGE SCALE GENOMIC DNA]</scope>
    <source>
        <strain evidence="5 6">DN00404</strain>
    </source>
</reference>
<sequence>MLQSNFFCFQQRAVPSTRTIEGGYLSFLPLNHHYRVGNNLEAIFMELEECILLELKGTIDPNGFRIDPAMGEISFWQLYQFMNTSQLYLPHSLPLSDNRCISFSTAAQKVPLLLNQGKQWAVLIGYKTDTVADLLKEFPMLASLAYGNESPKTNAYWEPDISINHSLRDAWNRLCRPEYLPFRGKGELLLDVCRLLEEYCRQLDRQADQNERSRLALYHKALAYINDNILDSINKETVVKGLGVNARTLERAFQDRPVKIAEYIQRIKLNHAKSLLYEGEMTLDQVSNLLNYPNRKYFSREFKKYFFQTPSSFQKEMGEFRKGNEEEE</sequence>
<dbReference type="Gene3D" id="1.10.10.60">
    <property type="entry name" value="Homeodomain-like"/>
    <property type="match status" value="1"/>
</dbReference>
<dbReference type="Proteomes" id="UP000602759">
    <property type="component" value="Unassembled WGS sequence"/>
</dbReference>